<dbReference type="eggNOG" id="ENOG50302G7">
    <property type="taxonomic scope" value="Bacteria"/>
</dbReference>
<proteinExistence type="predicted"/>
<protein>
    <submittedName>
        <fullName evidence="1">Uncharacterized protein</fullName>
    </submittedName>
</protein>
<dbReference type="PATRIC" id="fig|1285586.5.peg.4716"/>
<evidence type="ECO:0000313" key="1">
    <source>
        <dbReference type="EMBL" id="EON70214.1"/>
    </source>
</evidence>
<accession>R7Z868</accession>
<dbReference type="OrthoDB" id="1190548at2"/>
<dbReference type="EMBL" id="AQPX01000048">
    <property type="protein sequence ID" value="EON70214.1"/>
    <property type="molecule type" value="Genomic_DNA"/>
</dbReference>
<sequence length="101" mass="11937">MFEEKVRAVLGARALLDDNDPRIEQKWEELIVVLSEDENLTLNFLQICTKTELSFLSEIFEEVAYNLQSKKYIDLLYCLDQRYPDLNLKRSIQIAEEYMGI</sequence>
<gene>
    <name evidence="1" type="ORF">H131_22621</name>
</gene>
<evidence type="ECO:0000313" key="2">
    <source>
        <dbReference type="Proteomes" id="UP000013911"/>
    </source>
</evidence>
<dbReference type="HOGENOM" id="CLU_159929_0_0_9"/>
<dbReference type="Proteomes" id="UP000013911">
    <property type="component" value="Unassembled WGS sequence"/>
</dbReference>
<name>R7Z868_LYSSH</name>
<dbReference type="RefSeq" id="WP_010861416.1">
    <property type="nucleotide sequence ID" value="NZ_KB933423.1"/>
</dbReference>
<organism evidence="1 2">
    <name type="scientific">Lysinibacillus sphaericus OT4b.31</name>
    <dbReference type="NCBI Taxonomy" id="1285586"/>
    <lineage>
        <taxon>Bacteria</taxon>
        <taxon>Bacillati</taxon>
        <taxon>Bacillota</taxon>
        <taxon>Bacilli</taxon>
        <taxon>Bacillales</taxon>
        <taxon>Bacillaceae</taxon>
        <taxon>Lysinibacillus</taxon>
    </lineage>
</organism>
<comment type="caution">
    <text evidence="1">The sequence shown here is derived from an EMBL/GenBank/DDBJ whole genome shotgun (WGS) entry which is preliminary data.</text>
</comment>
<dbReference type="AlphaFoldDB" id="R7Z868"/>
<reference evidence="1 2" key="1">
    <citation type="submission" date="2013-04" db="EMBL/GenBank/DDBJ databases">
        <title>Draft genome of the heavy metal tolerant bacterium Lysinibacillus sphaericus strain OT4b.31.</title>
        <authorList>
            <person name="Pena-Montenegro T.D."/>
            <person name="Dussan J."/>
        </authorList>
    </citation>
    <scope>NUCLEOTIDE SEQUENCE [LARGE SCALE GENOMIC DNA]</scope>
    <source>
        <strain evidence="1 2">OT4b.31</strain>
    </source>
</reference>